<reference evidence="7 8" key="1">
    <citation type="journal article" date="2019" name="Emerg. Microbes Infect.">
        <title>Comprehensive subspecies identification of 175 nontuberculous mycobacteria species based on 7547 genomic profiles.</title>
        <authorList>
            <person name="Matsumoto Y."/>
            <person name="Kinjo T."/>
            <person name="Motooka D."/>
            <person name="Nabeya D."/>
            <person name="Jung N."/>
            <person name="Uechi K."/>
            <person name="Horii T."/>
            <person name="Iida T."/>
            <person name="Fujita J."/>
            <person name="Nakamura S."/>
        </authorList>
    </citation>
    <scope>NUCLEOTIDE SEQUENCE [LARGE SCALE GENOMIC DNA]</scope>
    <source>
        <strain evidence="7 8">JCM 6370</strain>
    </source>
</reference>
<dbReference type="SUPFAM" id="SSF50156">
    <property type="entry name" value="PDZ domain-like"/>
    <property type="match status" value="1"/>
</dbReference>
<evidence type="ECO:0000259" key="6">
    <source>
        <dbReference type="PROSITE" id="PS50106"/>
    </source>
</evidence>
<evidence type="ECO:0000313" key="8">
    <source>
        <dbReference type="Proteomes" id="UP000467252"/>
    </source>
</evidence>
<dbReference type="InterPro" id="IPR001478">
    <property type="entry name" value="PDZ"/>
</dbReference>
<feature type="domain" description="PDZ" evidence="6">
    <location>
        <begin position="280"/>
        <end position="364"/>
    </location>
</feature>
<feature type="transmembrane region" description="Helical" evidence="5">
    <location>
        <begin position="18"/>
        <end position="41"/>
    </location>
</feature>
<keyword evidence="5" id="KW-1133">Transmembrane helix</keyword>
<evidence type="ECO:0000256" key="4">
    <source>
        <dbReference type="ARBA" id="ARBA00022825"/>
    </source>
</evidence>
<dbReference type="InterPro" id="IPR009003">
    <property type="entry name" value="Peptidase_S1_PA"/>
</dbReference>
<dbReference type="Proteomes" id="UP000467252">
    <property type="component" value="Chromosome"/>
</dbReference>
<dbReference type="GO" id="GO:0006508">
    <property type="term" value="P:proteolysis"/>
    <property type="evidence" value="ECO:0007669"/>
    <property type="project" value="UniProtKB-KW"/>
</dbReference>
<protein>
    <submittedName>
        <fullName evidence="7">Peptidase S1</fullName>
    </submittedName>
</protein>
<dbReference type="PRINTS" id="PR00834">
    <property type="entry name" value="PROTEASES2C"/>
</dbReference>
<dbReference type="Pfam" id="PF13180">
    <property type="entry name" value="PDZ_2"/>
    <property type="match status" value="1"/>
</dbReference>
<dbReference type="FunFam" id="2.40.10.10:FF:000001">
    <property type="entry name" value="Periplasmic serine protease DegS"/>
    <property type="match status" value="1"/>
</dbReference>
<name>A0A7I7UKU0_MYCPV</name>
<keyword evidence="2" id="KW-0645">Protease</keyword>
<dbReference type="GO" id="GO:0004252">
    <property type="term" value="F:serine-type endopeptidase activity"/>
    <property type="evidence" value="ECO:0007669"/>
    <property type="project" value="InterPro"/>
</dbReference>
<gene>
    <name evidence="7" type="ORF">MPUL_32420</name>
</gene>
<dbReference type="InterPro" id="IPR051201">
    <property type="entry name" value="Chloro_Bact_Ser_Proteases"/>
</dbReference>
<dbReference type="Gene3D" id="2.40.10.10">
    <property type="entry name" value="Trypsin-like serine proteases"/>
    <property type="match status" value="2"/>
</dbReference>
<dbReference type="AlphaFoldDB" id="A0A7I7UKU0"/>
<evidence type="ECO:0000256" key="1">
    <source>
        <dbReference type="ARBA" id="ARBA00010541"/>
    </source>
</evidence>
<sequence>MAGGPSGLPPQKRSRTGVLTLGAIAVAMVSAGIGGGVAVLAQPDLPAATSTLNGAAPTVPAASLPAGSVEQVAAKVVPSVVKLEVNLGRQSEEGSGIILSSDGLILTNNHVISAAGPAPRGGPANAETKVTFSDGHTTSFSVVGTDPSSDIAVVRAEGVSGLTPITIGSSADLRVGQDVVAIGSPLGLEGTVTTGIISALNRPVAAGGDARNQNTVLDAIQTDAAINPGNSGGALVNMNGELVGVNSAIATLGGDAGPQASSGSIGLGFAIPVDQAKRIADELIKNGSASHASLGVQVTSDASIDGARIVEVTRDGAAAAAGLPSGVVVTKVDGRVINSADALVAAVRSKAPGDQVTLTYLDNSGKPQTVQVTLGKAQQ</sequence>
<accession>A0A7I7UKU0</accession>
<proteinExistence type="inferred from homology"/>
<keyword evidence="4" id="KW-0720">Serine protease</keyword>
<dbReference type="SMART" id="SM00228">
    <property type="entry name" value="PDZ"/>
    <property type="match status" value="1"/>
</dbReference>
<dbReference type="InterPro" id="IPR043504">
    <property type="entry name" value="Peptidase_S1_PA_chymotrypsin"/>
</dbReference>
<keyword evidence="5" id="KW-0472">Membrane</keyword>
<evidence type="ECO:0000256" key="5">
    <source>
        <dbReference type="SAM" id="Phobius"/>
    </source>
</evidence>
<comment type="similarity">
    <text evidence="1">Belongs to the peptidase S1C family.</text>
</comment>
<dbReference type="InterPro" id="IPR036034">
    <property type="entry name" value="PDZ_sf"/>
</dbReference>
<evidence type="ECO:0000256" key="3">
    <source>
        <dbReference type="ARBA" id="ARBA00022801"/>
    </source>
</evidence>
<evidence type="ECO:0000256" key="2">
    <source>
        <dbReference type="ARBA" id="ARBA00022670"/>
    </source>
</evidence>
<organism evidence="7 8">
    <name type="scientific">Mycolicibacterium pulveris</name>
    <name type="common">Mycobacterium pulveris</name>
    <dbReference type="NCBI Taxonomy" id="36813"/>
    <lineage>
        <taxon>Bacteria</taxon>
        <taxon>Bacillati</taxon>
        <taxon>Actinomycetota</taxon>
        <taxon>Actinomycetes</taxon>
        <taxon>Mycobacteriales</taxon>
        <taxon>Mycobacteriaceae</taxon>
        <taxon>Mycolicibacterium</taxon>
    </lineage>
</organism>
<dbReference type="EMBL" id="AP022599">
    <property type="protein sequence ID" value="BBY82084.1"/>
    <property type="molecule type" value="Genomic_DNA"/>
</dbReference>
<keyword evidence="3" id="KW-0378">Hydrolase</keyword>
<dbReference type="PANTHER" id="PTHR43343:SF3">
    <property type="entry name" value="PROTEASE DO-LIKE 8, CHLOROPLASTIC"/>
    <property type="match status" value="1"/>
</dbReference>
<dbReference type="PANTHER" id="PTHR43343">
    <property type="entry name" value="PEPTIDASE S12"/>
    <property type="match status" value="1"/>
</dbReference>
<keyword evidence="8" id="KW-1185">Reference proteome</keyword>
<dbReference type="SUPFAM" id="SSF50494">
    <property type="entry name" value="Trypsin-like serine proteases"/>
    <property type="match status" value="1"/>
</dbReference>
<dbReference type="Gene3D" id="2.30.42.10">
    <property type="match status" value="1"/>
</dbReference>
<keyword evidence="5" id="KW-0812">Transmembrane</keyword>
<dbReference type="InterPro" id="IPR001940">
    <property type="entry name" value="Peptidase_S1C"/>
</dbReference>
<dbReference type="Pfam" id="PF13365">
    <property type="entry name" value="Trypsin_2"/>
    <property type="match status" value="1"/>
</dbReference>
<dbReference type="PROSITE" id="PS50106">
    <property type="entry name" value="PDZ"/>
    <property type="match status" value="1"/>
</dbReference>
<evidence type="ECO:0000313" key="7">
    <source>
        <dbReference type="EMBL" id="BBY82084.1"/>
    </source>
</evidence>